<dbReference type="KEGG" id="hhg:XM38_039010"/>
<evidence type="ECO:0000313" key="2">
    <source>
        <dbReference type="Proteomes" id="UP000191901"/>
    </source>
</evidence>
<gene>
    <name evidence="1" type="ORF">XM38_039010</name>
</gene>
<keyword evidence="2" id="KW-1185">Reference proteome</keyword>
<dbReference type="Proteomes" id="UP000191901">
    <property type="component" value="Chromosome"/>
</dbReference>
<reference evidence="1 2" key="1">
    <citation type="journal article" date="2016" name="Biochim. Biophys. Acta">
        <title>Characterization of red-shifted phycobilisomes isolated from the chlorophyll f-containing cyanobacterium Halomicronema hongdechloris.</title>
        <authorList>
            <person name="Li Y."/>
            <person name="Lin Y."/>
            <person name="Garvey C.J."/>
            <person name="Birch D."/>
            <person name="Corkery R.W."/>
            <person name="Loughlin P.C."/>
            <person name="Scheer H."/>
            <person name="Willows R.D."/>
            <person name="Chen M."/>
        </authorList>
    </citation>
    <scope>NUCLEOTIDE SEQUENCE [LARGE SCALE GENOMIC DNA]</scope>
    <source>
        <strain evidence="1 2">C2206</strain>
    </source>
</reference>
<protein>
    <submittedName>
        <fullName evidence="1">Uncharacterized protein</fullName>
    </submittedName>
</protein>
<name>A0A1Z3HRJ5_9CYAN</name>
<proteinExistence type="predicted"/>
<sequence length="59" mass="6439">MRYSTFVHAVMTTALMVLSLNDHSPPHAFETPEPIANVAIAGEKPVEEYTIALTGFPPQ</sequence>
<organism evidence="1 2">
    <name type="scientific">Halomicronema hongdechloris C2206</name>
    <dbReference type="NCBI Taxonomy" id="1641165"/>
    <lineage>
        <taxon>Bacteria</taxon>
        <taxon>Bacillati</taxon>
        <taxon>Cyanobacteriota</taxon>
        <taxon>Cyanophyceae</taxon>
        <taxon>Nodosilineales</taxon>
        <taxon>Nodosilineaceae</taxon>
        <taxon>Halomicronema</taxon>
    </lineage>
</organism>
<evidence type="ECO:0000313" key="1">
    <source>
        <dbReference type="EMBL" id="ASC72941.1"/>
    </source>
</evidence>
<dbReference type="RefSeq" id="WP_137455169.1">
    <property type="nucleotide sequence ID" value="NZ_CP021983.2"/>
</dbReference>
<dbReference type="AlphaFoldDB" id="A0A1Z3HRJ5"/>
<accession>A0A1Z3HRJ5</accession>
<dbReference type="EMBL" id="CP021983">
    <property type="protein sequence ID" value="ASC72941.1"/>
    <property type="molecule type" value="Genomic_DNA"/>
</dbReference>